<dbReference type="NCBIfam" id="NF005559">
    <property type="entry name" value="PRK07231.1"/>
    <property type="match status" value="1"/>
</dbReference>
<accession>A0A5K7SAY9</accession>
<dbReference type="InterPro" id="IPR002347">
    <property type="entry name" value="SDR_fam"/>
</dbReference>
<comment type="similarity">
    <text evidence="1">Belongs to the short-chain dehydrogenases/reductases (SDR) family.</text>
</comment>
<dbReference type="EMBL" id="AP018694">
    <property type="protein sequence ID" value="BBE18607.1"/>
    <property type="molecule type" value="Genomic_DNA"/>
</dbReference>
<protein>
    <submittedName>
        <fullName evidence="2">3-oxoacyl-[acyl-carrier protein] reductase</fullName>
    </submittedName>
</protein>
<sequence>MRLEDKVAVITGSGSGIGRYCAFEFAKNGAKVVVADLNEKGAAETEKQIQANGGIAVTFKVDVSKPESVQKLANFTLKTFGRIDVLVNNAAIQINKTVEDMTFEEWNLQMTINVGGVFLCSKQFLPHLRKTKGNIVNMSSVNSFFVEPMCAGYCATKSAIVGLTKAMAIDHGHEGVRVNCILPGYIDAGLAEGYFLAQPDPAQARIDAGKLHALWRIGKPEEVGRAAVFLASDDASFVTGSSMVVDGGFGSGLPPK</sequence>
<dbReference type="PROSITE" id="PS00061">
    <property type="entry name" value="ADH_SHORT"/>
    <property type="match status" value="1"/>
</dbReference>
<evidence type="ECO:0000256" key="1">
    <source>
        <dbReference type="ARBA" id="ARBA00006484"/>
    </source>
</evidence>
<dbReference type="CDD" id="cd05233">
    <property type="entry name" value="SDR_c"/>
    <property type="match status" value="1"/>
</dbReference>
<dbReference type="Gene3D" id="3.40.50.720">
    <property type="entry name" value="NAD(P)-binding Rossmann-like Domain"/>
    <property type="match status" value="1"/>
</dbReference>
<dbReference type="KEGG" id="anf:AQPE_2770"/>
<dbReference type="InterPro" id="IPR020904">
    <property type="entry name" value="Sc_DH/Rdtase_CS"/>
</dbReference>
<dbReference type="Proteomes" id="UP001193389">
    <property type="component" value="Chromosome"/>
</dbReference>
<dbReference type="RefSeq" id="WP_318346927.1">
    <property type="nucleotide sequence ID" value="NZ_AP018694.1"/>
</dbReference>
<dbReference type="FunFam" id="3.40.50.720:FF:000084">
    <property type="entry name" value="Short-chain dehydrogenase reductase"/>
    <property type="match status" value="1"/>
</dbReference>
<evidence type="ECO:0000313" key="2">
    <source>
        <dbReference type="EMBL" id="BBE18607.1"/>
    </source>
</evidence>
<reference evidence="2" key="1">
    <citation type="journal article" date="2020" name="Int. J. Syst. Evol. Microbiol.">
        <title>Aquipluma nitroreducens gen. nov. sp. nov., a novel facultatively anaerobic bacterium isolated from a freshwater lake.</title>
        <authorList>
            <person name="Watanabe M."/>
            <person name="Kojima H."/>
            <person name="Fukui M."/>
        </authorList>
    </citation>
    <scope>NUCLEOTIDE SEQUENCE</scope>
    <source>
        <strain evidence="2">MeG22</strain>
    </source>
</reference>
<name>A0A5K7SAY9_9BACT</name>
<organism evidence="2 3">
    <name type="scientific">Aquipluma nitroreducens</name>
    <dbReference type="NCBI Taxonomy" id="2010828"/>
    <lineage>
        <taxon>Bacteria</taxon>
        <taxon>Pseudomonadati</taxon>
        <taxon>Bacteroidota</taxon>
        <taxon>Bacteroidia</taxon>
        <taxon>Marinilabiliales</taxon>
        <taxon>Prolixibacteraceae</taxon>
        <taxon>Aquipluma</taxon>
    </lineage>
</organism>
<keyword evidence="3" id="KW-1185">Reference proteome</keyword>
<evidence type="ECO:0000313" key="3">
    <source>
        <dbReference type="Proteomes" id="UP001193389"/>
    </source>
</evidence>
<dbReference type="PRINTS" id="PR00081">
    <property type="entry name" value="GDHRDH"/>
</dbReference>
<gene>
    <name evidence="2" type="ORF">AQPE_2770</name>
</gene>
<dbReference type="SUPFAM" id="SSF51735">
    <property type="entry name" value="NAD(P)-binding Rossmann-fold domains"/>
    <property type="match status" value="1"/>
</dbReference>
<dbReference type="InterPro" id="IPR036291">
    <property type="entry name" value="NAD(P)-bd_dom_sf"/>
</dbReference>
<dbReference type="PANTHER" id="PTHR43975:SF2">
    <property type="entry name" value="EG:BACR7A4.14 PROTEIN-RELATED"/>
    <property type="match status" value="1"/>
</dbReference>
<dbReference type="AlphaFoldDB" id="A0A5K7SAY9"/>
<dbReference type="Pfam" id="PF13561">
    <property type="entry name" value="adh_short_C2"/>
    <property type="match status" value="1"/>
</dbReference>
<dbReference type="PRINTS" id="PR00080">
    <property type="entry name" value="SDRFAMILY"/>
</dbReference>
<dbReference type="PANTHER" id="PTHR43975">
    <property type="entry name" value="ZGC:101858"/>
    <property type="match status" value="1"/>
</dbReference>
<proteinExistence type="inferred from homology"/>